<evidence type="ECO:0000313" key="4">
    <source>
        <dbReference type="Proteomes" id="UP000032141"/>
    </source>
</evidence>
<dbReference type="Gramene" id="Bo2g069560.1">
    <property type="protein sequence ID" value="Bo2g069560.1"/>
    <property type="gene ID" value="Bo2g069560"/>
</dbReference>
<feature type="transmembrane region" description="Helical" evidence="2">
    <location>
        <begin position="209"/>
        <end position="234"/>
    </location>
</feature>
<dbReference type="Proteomes" id="UP000032141">
    <property type="component" value="Chromosome C2"/>
</dbReference>
<keyword evidence="4" id="KW-1185">Reference proteome</keyword>
<reference evidence="3 4" key="1">
    <citation type="journal article" date="2014" name="Genome Biol.">
        <title>Transcriptome and methylome profiling reveals relics of genome dominance in the mesopolyploid Brassica oleracea.</title>
        <authorList>
            <person name="Parkin I.A."/>
            <person name="Koh C."/>
            <person name="Tang H."/>
            <person name="Robinson S.J."/>
            <person name="Kagale S."/>
            <person name="Clarke W.E."/>
            <person name="Town C.D."/>
            <person name="Nixon J."/>
            <person name="Krishnakumar V."/>
            <person name="Bidwell S.L."/>
            <person name="Denoeud F."/>
            <person name="Belcram H."/>
            <person name="Links M.G."/>
            <person name="Just J."/>
            <person name="Clarke C."/>
            <person name="Bender T."/>
            <person name="Huebert T."/>
            <person name="Mason A.S."/>
            <person name="Pires J.C."/>
            <person name="Barker G."/>
            <person name="Moore J."/>
            <person name="Walley P.G."/>
            <person name="Manoli S."/>
            <person name="Batley J."/>
            <person name="Edwards D."/>
            <person name="Nelson M.N."/>
            <person name="Wang X."/>
            <person name="Paterson A.H."/>
            <person name="King G."/>
            <person name="Bancroft I."/>
            <person name="Chalhoub B."/>
            <person name="Sharpe A.G."/>
        </authorList>
    </citation>
    <scope>NUCLEOTIDE SEQUENCE</scope>
    <source>
        <strain evidence="3 4">cv. TO1000</strain>
    </source>
</reference>
<feature type="transmembrane region" description="Helical" evidence="2">
    <location>
        <begin position="254"/>
        <end position="273"/>
    </location>
</feature>
<feature type="region of interest" description="Disordered" evidence="1">
    <location>
        <begin position="350"/>
        <end position="370"/>
    </location>
</feature>
<name>A0A0D3APR1_BRAOL</name>
<keyword evidence="2" id="KW-0812">Transmembrane</keyword>
<proteinExistence type="predicted"/>
<dbReference type="EnsemblPlants" id="Bo2g069560.1">
    <property type="protein sequence ID" value="Bo2g069560.1"/>
    <property type="gene ID" value="Bo2g069560"/>
</dbReference>
<evidence type="ECO:0000313" key="3">
    <source>
        <dbReference type="EnsemblPlants" id="Bo2g069560.1"/>
    </source>
</evidence>
<keyword evidence="2" id="KW-1133">Transmembrane helix</keyword>
<evidence type="ECO:0000256" key="2">
    <source>
        <dbReference type="SAM" id="Phobius"/>
    </source>
</evidence>
<sequence length="370" mass="41714">MGVNEKVKKAFNAKAKARLLDTVSNWKGDWIMKGYERGQPPELTTDVWDDLIRYWPDLDSIKVTESCSASRHTVDEHGHGPMLHSTGQKSHAGVRLDMTQLTQQSTDGLHVTLSTLEVDRIYQEVVLKKKGRTLGIGSVNDVPRATSSYGQRRDDEVTQLRNELDSTRSAFTARMDGVEDFLDVVAASNPEWESLLRNMRRQNPIPGEFQLMLGIVSPWLAFIASLVALPFTMFATRGLDNVFVRVCGVSLLELWSFLSRALCFFTCMVVLLLKRWPSRLKLMSCGSLEDSCRFLLEDVRGQSGFYTSESGFSFCAFAVMVFRFVRGAQDLCDDEEQRSLAKEGLRVRSSCGNWRSGPWDTPEDGSDYGY</sequence>
<protein>
    <submittedName>
        <fullName evidence="3">Uncharacterized protein</fullName>
    </submittedName>
</protein>
<accession>A0A0D3APR1</accession>
<keyword evidence="2" id="KW-0472">Membrane</keyword>
<evidence type="ECO:0000256" key="1">
    <source>
        <dbReference type="SAM" id="MobiDB-lite"/>
    </source>
</evidence>
<dbReference type="InterPro" id="IPR004252">
    <property type="entry name" value="Probable_transposase_24"/>
</dbReference>
<reference evidence="3" key="2">
    <citation type="submission" date="2015-03" db="UniProtKB">
        <authorList>
            <consortium name="EnsemblPlants"/>
        </authorList>
    </citation>
    <scope>IDENTIFICATION</scope>
</reference>
<dbReference type="HOGENOM" id="CLU_748743_0_0_1"/>
<dbReference type="Pfam" id="PF03004">
    <property type="entry name" value="Transposase_24"/>
    <property type="match status" value="1"/>
</dbReference>
<feature type="compositionally biased region" description="Acidic residues" evidence="1">
    <location>
        <begin position="361"/>
        <end position="370"/>
    </location>
</feature>
<dbReference type="AlphaFoldDB" id="A0A0D3APR1"/>
<organism evidence="3 4">
    <name type="scientific">Brassica oleracea var. oleracea</name>
    <dbReference type="NCBI Taxonomy" id="109376"/>
    <lineage>
        <taxon>Eukaryota</taxon>
        <taxon>Viridiplantae</taxon>
        <taxon>Streptophyta</taxon>
        <taxon>Embryophyta</taxon>
        <taxon>Tracheophyta</taxon>
        <taxon>Spermatophyta</taxon>
        <taxon>Magnoliopsida</taxon>
        <taxon>eudicotyledons</taxon>
        <taxon>Gunneridae</taxon>
        <taxon>Pentapetalae</taxon>
        <taxon>rosids</taxon>
        <taxon>malvids</taxon>
        <taxon>Brassicales</taxon>
        <taxon>Brassicaceae</taxon>
        <taxon>Brassiceae</taxon>
        <taxon>Brassica</taxon>
    </lineage>
</organism>